<feature type="coiled-coil region" evidence="1">
    <location>
        <begin position="27"/>
        <end position="54"/>
    </location>
</feature>
<keyword evidence="1" id="KW-0175">Coiled coil</keyword>
<reference evidence="2 3" key="2">
    <citation type="submission" date="2013-04" db="EMBL/GenBank/DDBJ databases">
        <authorList>
            <person name="Fiebig A."/>
            <person name="Pradella S."/>
            <person name="Wagner-Doebler I."/>
        </authorList>
    </citation>
    <scope>NUCLEOTIDE SEQUENCE [LARGE SCALE GENOMIC DNA]</scope>
    <source>
        <strain evidence="3">DSM 17067 / NCIMB 14079 / DFL-11</strain>
    </source>
</reference>
<organism evidence="2 3">
    <name type="scientific">Roseibium alexandrii (strain DSM 17067 / NCIMB 14079 / DFL-11)</name>
    <name type="common">Labrenzia alexandrii</name>
    <dbReference type="NCBI Taxonomy" id="244592"/>
    <lineage>
        <taxon>Bacteria</taxon>
        <taxon>Pseudomonadati</taxon>
        <taxon>Pseudomonadota</taxon>
        <taxon>Alphaproteobacteria</taxon>
        <taxon>Hyphomicrobiales</taxon>
        <taxon>Stappiaceae</taxon>
        <taxon>Roseibium</taxon>
    </lineage>
</organism>
<evidence type="ECO:0000256" key="1">
    <source>
        <dbReference type="SAM" id="Coils"/>
    </source>
</evidence>
<evidence type="ECO:0000313" key="2">
    <source>
        <dbReference type="EMBL" id="EEE47506.1"/>
    </source>
</evidence>
<dbReference type="EMBL" id="ACCU02000002">
    <property type="protein sequence ID" value="EEE47506.1"/>
    <property type="molecule type" value="Genomic_DNA"/>
</dbReference>
<reference evidence="2 3" key="1">
    <citation type="submission" date="2008-01" db="EMBL/GenBank/DDBJ databases">
        <authorList>
            <person name="Wagner-Dobler I."/>
            <person name="Ferriera S."/>
            <person name="Johnson J."/>
            <person name="Kravitz S."/>
            <person name="Beeson K."/>
            <person name="Sutton G."/>
            <person name="Rogers Y.-H."/>
            <person name="Friedman R."/>
            <person name="Frazier M."/>
            <person name="Venter J.C."/>
        </authorList>
    </citation>
    <scope>NUCLEOTIDE SEQUENCE [LARGE SCALE GENOMIC DNA]</scope>
    <source>
        <strain evidence="3">DSM 17067 / NCIMB 14079 / DFL-11</strain>
    </source>
</reference>
<name>A0A5E8H5Q3_ROSAD</name>
<sequence>MGLGKSIEKLNDYYDRLEQGKAEKIQAAHVEKVIAKLENKKKTLKTDLAESSKENKKKRLTSKLSTVSEQLERARWLLKKVQ</sequence>
<comment type="caution">
    <text evidence="2">The sequence shown here is derived from an EMBL/GenBank/DDBJ whole genome shotgun (WGS) entry which is preliminary data.</text>
</comment>
<accession>A0A5E8H5Q3</accession>
<evidence type="ECO:0000313" key="3">
    <source>
        <dbReference type="Proteomes" id="UP000004703"/>
    </source>
</evidence>
<dbReference type="Proteomes" id="UP000004703">
    <property type="component" value="Chromosome"/>
</dbReference>
<dbReference type="RefSeq" id="WP_008196607.1">
    <property type="nucleotide sequence ID" value="NZ_CM011002.1"/>
</dbReference>
<protein>
    <submittedName>
        <fullName evidence="2">Uncharacterized protein</fullName>
    </submittedName>
</protein>
<gene>
    <name evidence="2" type="ORF">SADFL11_4795</name>
</gene>
<dbReference type="AlphaFoldDB" id="A0A5E8H5Q3"/>
<proteinExistence type="predicted"/>